<dbReference type="InterPro" id="IPR001623">
    <property type="entry name" value="DnaJ_domain"/>
</dbReference>
<dbReference type="GO" id="GO:0051787">
    <property type="term" value="F:misfolded protein binding"/>
    <property type="evidence" value="ECO:0007669"/>
    <property type="project" value="TreeGrafter"/>
</dbReference>
<proteinExistence type="inferred from homology"/>
<comment type="caution">
    <text evidence="9">The sequence shown here is derived from an EMBL/GenBank/DDBJ whole genome shotgun (WGS) entry which is preliminary data.</text>
</comment>
<dbReference type="STRING" id="1890364.A0A2P6NCK9"/>
<dbReference type="Gene3D" id="1.10.287.110">
    <property type="entry name" value="DnaJ domain"/>
    <property type="match status" value="1"/>
</dbReference>
<dbReference type="GO" id="GO:0016020">
    <property type="term" value="C:membrane"/>
    <property type="evidence" value="ECO:0007669"/>
    <property type="project" value="UniProtKB-SubCell"/>
</dbReference>
<dbReference type="InterPro" id="IPR023395">
    <property type="entry name" value="MCP_dom_sf"/>
</dbReference>
<keyword evidence="4" id="KW-0143">Chaperone</keyword>
<keyword evidence="10" id="KW-1185">Reference proteome</keyword>
<gene>
    <name evidence="9" type="ORF">PROFUN_01185</name>
</gene>
<evidence type="ECO:0000259" key="8">
    <source>
        <dbReference type="PROSITE" id="PS50076"/>
    </source>
</evidence>
<evidence type="ECO:0000313" key="10">
    <source>
        <dbReference type="Proteomes" id="UP000241769"/>
    </source>
</evidence>
<dbReference type="Pfam" id="PF00153">
    <property type="entry name" value="Mito_carr"/>
    <property type="match status" value="1"/>
</dbReference>
<feature type="repeat" description="Solcar" evidence="5">
    <location>
        <begin position="247"/>
        <end position="332"/>
    </location>
</feature>
<dbReference type="GO" id="GO:0051087">
    <property type="term" value="F:protein-folding chaperone binding"/>
    <property type="evidence" value="ECO:0007669"/>
    <property type="project" value="TreeGrafter"/>
</dbReference>
<dbReference type="InParanoid" id="A0A2P6NCK9"/>
<dbReference type="PRINTS" id="PR00625">
    <property type="entry name" value="JDOMAIN"/>
</dbReference>
<keyword evidence="2 5" id="KW-0812">Transmembrane</keyword>
<reference evidence="9 10" key="1">
    <citation type="journal article" date="2018" name="Genome Biol. Evol.">
        <title>Multiple Roots of Fruiting Body Formation in Amoebozoa.</title>
        <authorList>
            <person name="Hillmann F."/>
            <person name="Forbes G."/>
            <person name="Novohradska S."/>
            <person name="Ferling I."/>
            <person name="Riege K."/>
            <person name="Groth M."/>
            <person name="Westermann M."/>
            <person name="Marz M."/>
            <person name="Spaller T."/>
            <person name="Winckler T."/>
            <person name="Schaap P."/>
            <person name="Glockner G."/>
        </authorList>
    </citation>
    <scope>NUCLEOTIDE SEQUENCE [LARGE SCALE GENOMIC DNA]</scope>
    <source>
        <strain evidence="9 10">Jena</strain>
    </source>
</reference>
<dbReference type="GO" id="GO:0036503">
    <property type="term" value="P:ERAD pathway"/>
    <property type="evidence" value="ECO:0007669"/>
    <property type="project" value="TreeGrafter"/>
</dbReference>
<dbReference type="InterPro" id="IPR051948">
    <property type="entry name" value="Hsp70_co-chaperone_J-domain"/>
</dbReference>
<keyword evidence="3 5" id="KW-0472">Membrane</keyword>
<dbReference type="PROSITE" id="PS50076">
    <property type="entry name" value="DNAJ_2"/>
    <property type="match status" value="1"/>
</dbReference>
<dbReference type="InterPro" id="IPR036869">
    <property type="entry name" value="J_dom_sf"/>
</dbReference>
<dbReference type="OrthoDB" id="28605at2759"/>
<evidence type="ECO:0000313" key="9">
    <source>
        <dbReference type="EMBL" id="PRP81678.1"/>
    </source>
</evidence>
<dbReference type="PANTHER" id="PTHR44360:SF1">
    <property type="entry name" value="DNAJ HOMOLOG SUBFAMILY B MEMBER 9"/>
    <property type="match status" value="1"/>
</dbReference>
<feature type="transmembrane region" description="Helical" evidence="7">
    <location>
        <begin position="245"/>
        <end position="267"/>
    </location>
</feature>
<evidence type="ECO:0000256" key="2">
    <source>
        <dbReference type="ARBA" id="ARBA00022692"/>
    </source>
</evidence>
<dbReference type="InterPro" id="IPR018108">
    <property type="entry name" value="MCP_transmembrane"/>
</dbReference>
<evidence type="ECO:0000256" key="4">
    <source>
        <dbReference type="ARBA" id="ARBA00023186"/>
    </source>
</evidence>
<dbReference type="PANTHER" id="PTHR44360">
    <property type="entry name" value="DNAJ HOMOLOG SUBFAMILY B MEMBER 9"/>
    <property type="match status" value="1"/>
</dbReference>
<dbReference type="Proteomes" id="UP000241769">
    <property type="component" value="Unassembled WGS sequence"/>
</dbReference>
<comment type="similarity">
    <text evidence="6">Belongs to the mitochondrial carrier (TC 2.A.29) family.</text>
</comment>
<dbReference type="SUPFAM" id="SSF46565">
    <property type="entry name" value="Chaperone J-domain"/>
    <property type="match status" value="1"/>
</dbReference>
<keyword evidence="6" id="KW-0813">Transport</keyword>
<dbReference type="AlphaFoldDB" id="A0A2P6NCK9"/>
<evidence type="ECO:0000256" key="6">
    <source>
        <dbReference type="RuleBase" id="RU000488"/>
    </source>
</evidence>
<evidence type="ECO:0000256" key="3">
    <source>
        <dbReference type="ARBA" id="ARBA00023136"/>
    </source>
</evidence>
<dbReference type="Pfam" id="PF00226">
    <property type="entry name" value="DnaJ"/>
    <property type="match status" value="1"/>
</dbReference>
<sequence length="336" mass="36937">MSQRDYYEVLGVNKDATEQEIKTAYRKLALQYHPDKNKSPDAAARFQEIRTAYSILSSPETRQKYDMGHLFDEYENIGVLGGSILMTSLLYVVAEVISLVAKSSSKMELPNNSVLSVGASIWKQYGLSGFMSGLIVSSAADVLQSLGHSTAETLTLSAFDRLMLPNVISYPIRLISVHKRVHKSDNFWLTFGNVIQRHGVMGLYTGGLVYAATTLTEAATSYALDKATESKIKHRTRDLVVDNRILPALALTALSAIVKATIIAVLLCPLKTVLARVQVSSLTDVLASPVSTAVDIVKQEGWSRLWSGLGADIYLLSQMHLFTGMQTFVDLLNRET</sequence>
<feature type="domain" description="J" evidence="8">
    <location>
        <begin position="5"/>
        <end position="69"/>
    </location>
</feature>
<protein>
    <submittedName>
        <fullName evidence="9">Molecular chaperone DnaJ</fullName>
    </submittedName>
</protein>
<evidence type="ECO:0000256" key="5">
    <source>
        <dbReference type="PROSITE-ProRule" id="PRU00282"/>
    </source>
</evidence>
<dbReference type="EMBL" id="MDYQ01000121">
    <property type="protein sequence ID" value="PRP81678.1"/>
    <property type="molecule type" value="Genomic_DNA"/>
</dbReference>
<dbReference type="SUPFAM" id="SSF103506">
    <property type="entry name" value="Mitochondrial carrier"/>
    <property type="match status" value="1"/>
</dbReference>
<accession>A0A2P6NCK9</accession>
<feature type="transmembrane region" description="Helical" evidence="7">
    <location>
        <begin position="77"/>
        <end position="101"/>
    </location>
</feature>
<dbReference type="Gene3D" id="1.50.40.10">
    <property type="entry name" value="Mitochondrial carrier domain"/>
    <property type="match status" value="1"/>
</dbReference>
<name>A0A2P6NCK9_9EUKA</name>
<dbReference type="CDD" id="cd06257">
    <property type="entry name" value="DnaJ"/>
    <property type="match status" value="1"/>
</dbReference>
<evidence type="ECO:0000256" key="1">
    <source>
        <dbReference type="ARBA" id="ARBA00004141"/>
    </source>
</evidence>
<dbReference type="PROSITE" id="PS50920">
    <property type="entry name" value="SOLCAR"/>
    <property type="match status" value="1"/>
</dbReference>
<evidence type="ECO:0000256" key="7">
    <source>
        <dbReference type="SAM" id="Phobius"/>
    </source>
</evidence>
<dbReference type="GO" id="GO:0005783">
    <property type="term" value="C:endoplasmic reticulum"/>
    <property type="evidence" value="ECO:0007669"/>
    <property type="project" value="TreeGrafter"/>
</dbReference>
<dbReference type="SMART" id="SM00271">
    <property type="entry name" value="DnaJ"/>
    <property type="match status" value="1"/>
</dbReference>
<organism evidence="9 10">
    <name type="scientific">Planoprotostelium fungivorum</name>
    <dbReference type="NCBI Taxonomy" id="1890364"/>
    <lineage>
        <taxon>Eukaryota</taxon>
        <taxon>Amoebozoa</taxon>
        <taxon>Evosea</taxon>
        <taxon>Variosea</taxon>
        <taxon>Cavosteliida</taxon>
        <taxon>Cavosteliaceae</taxon>
        <taxon>Planoprotostelium</taxon>
    </lineage>
</organism>
<keyword evidence="7" id="KW-1133">Transmembrane helix</keyword>
<comment type="subcellular location">
    <subcellularLocation>
        <location evidence="1">Membrane</location>
        <topology evidence="1">Multi-pass membrane protein</topology>
    </subcellularLocation>
</comment>